<dbReference type="KEGG" id="pox:MB84_03185"/>
<reference evidence="1" key="1">
    <citation type="submission" date="2016-06" db="EMBL/GenBank/DDBJ databases">
        <title>Pandoraea oxalativorans DSM 23570 Genome Sequencing.</title>
        <authorList>
            <person name="Ee R."/>
            <person name="Lim Y.-L."/>
            <person name="Yong D."/>
            <person name="Yin W.-F."/>
            <person name="Chan K.-G."/>
        </authorList>
    </citation>
    <scope>NUCLEOTIDE SEQUENCE</scope>
    <source>
        <strain evidence="1">DSM 23570</strain>
    </source>
</reference>
<dbReference type="InterPro" id="IPR009057">
    <property type="entry name" value="Homeodomain-like_sf"/>
</dbReference>
<dbReference type="PATRIC" id="fig|573737.6.peg.1419"/>
<dbReference type="GO" id="GO:0006313">
    <property type="term" value="P:DNA transposition"/>
    <property type="evidence" value="ECO:0007669"/>
    <property type="project" value="InterPro"/>
</dbReference>
<dbReference type="AlphaFoldDB" id="A0A0E3U4X9"/>
<dbReference type="InterPro" id="IPR002514">
    <property type="entry name" value="Transposase_8"/>
</dbReference>
<keyword evidence="2" id="KW-1185">Reference proteome</keyword>
<gene>
    <name evidence="1" type="ORF">MB84_03185</name>
</gene>
<dbReference type="SUPFAM" id="SSF46689">
    <property type="entry name" value="Homeodomain-like"/>
    <property type="match status" value="1"/>
</dbReference>
<dbReference type="OrthoDB" id="9800877at2"/>
<dbReference type="GO" id="GO:0003677">
    <property type="term" value="F:DNA binding"/>
    <property type="evidence" value="ECO:0007669"/>
    <property type="project" value="InterPro"/>
</dbReference>
<dbReference type="Pfam" id="PF01527">
    <property type="entry name" value="HTH_Tnp_1"/>
    <property type="match status" value="1"/>
</dbReference>
<dbReference type="EMBL" id="CP011253">
    <property type="protein sequence ID" value="AKC68679.1"/>
    <property type="molecule type" value="Genomic_DNA"/>
</dbReference>
<proteinExistence type="predicted"/>
<dbReference type="Proteomes" id="UP000035050">
    <property type="component" value="Chromosome"/>
</dbReference>
<evidence type="ECO:0008006" key="3">
    <source>
        <dbReference type="Google" id="ProtNLM"/>
    </source>
</evidence>
<dbReference type="HOGENOM" id="CLU_113764_6_1_4"/>
<protein>
    <recommendedName>
        <fullName evidence="3">Transposase</fullName>
    </recommendedName>
</protein>
<evidence type="ECO:0000313" key="2">
    <source>
        <dbReference type="Proteomes" id="UP000035050"/>
    </source>
</evidence>
<organism evidence="1 2">
    <name type="scientific">Pandoraea oxalativorans</name>
    <dbReference type="NCBI Taxonomy" id="573737"/>
    <lineage>
        <taxon>Bacteria</taxon>
        <taxon>Pseudomonadati</taxon>
        <taxon>Pseudomonadota</taxon>
        <taxon>Betaproteobacteria</taxon>
        <taxon>Burkholderiales</taxon>
        <taxon>Burkholderiaceae</taxon>
        <taxon>Pandoraea</taxon>
    </lineage>
</organism>
<dbReference type="GO" id="GO:0004803">
    <property type="term" value="F:transposase activity"/>
    <property type="evidence" value="ECO:0007669"/>
    <property type="project" value="InterPro"/>
</dbReference>
<accession>A0A0E3U4X9</accession>
<sequence>MVDKNVAVKRVRRSYSRQFKSEVIAQCLAGGKSVAGIALEHGLNTNVVHKWRRRAQAAALPVPMPPFVAVATPAPAVADIVPRQAIDIEVVRGDTTVSVRWPLDAAPACASWLRDWLR</sequence>
<name>A0A0E3U4X9_9BURK</name>
<dbReference type="NCBIfam" id="NF047595">
    <property type="entry name" value="IS66_ISRel24_TnpA"/>
    <property type="match status" value="1"/>
</dbReference>
<evidence type="ECO:0000313" key="1">
    <source>
        <dbReference type="EMBL" id="AKC68679.1"/>
    </source>
</evidence>